<protein>
    <submittedName>
        <fullName evidence="10">SLAM family member 9-like isoform X1</fullName>
    </submittedName>
</protein>
<proteinExistence type="predicted"/>
<gene>
    <name evidence="10" type="primary">LOC113044621</name>
</gene>
<sequence>MIVLSYSTSFICAVFFITEAVSGEDKAVGSSVSFRPDKMVSPVSSIIWKHRNRTGVVVKAIEWDKEEPEVNIPHPRFKGITSLDEKTGQITITKLTVEHSGLYTIDINSKEQEQKFTLNVIEPVPKPKITKEESTNADGVPLKCDYSGEIIWKNSTGQTVEDKKNEITVKNTGNPENFYTCTLKNTVSEETSDRVYERELFVTGAGPITGILICIILLLLLIIILICIYLLKKSIYDRVNARCPRIESVLGYVDCCKTKREQYIITSRGDEMKNEAVSQGDDMKNEAVSQGDEMKNEAVSQDQKDDYVNVSDATQSQNQ</sequence>
<keyword evidence="9" id="KW-1185">Reference proteome</keyword>
<evidence type="ECO:0000256" key="2">
    <source>
        <dbReference type="ARBA" id="ARBA00022729"/>
    </source>
</evidence>
<keyword evidence="3 6" id="KW-0472">Membrane</keyword>
<evidence type="ECO:0000313" key="9">
    <source>
        <dbReference type="Proteomes" id="UP000515129"/>
    </source>
</evidence>
<dbReference type="InterPro" id="IPR015631">
    <property type="entry name" value="CD2/SLAM_rcpt"/>
</dbReference>
<evidence type="ECO:0000256" key="3">
    <source>
        <dbReference type="ARBA" id="ARBA00023136"/>
    </source>
</evidence>
<dbReference type="Gene3D" id="2.60.40.10">
    <property type="entry name" value="Immunoglobulins"/>
    <property type="match status" value="2"/>
</dbReference>
<feature type="signal peptide" evidence="7">
    <location>
        <begin position="1"/>
        <end position="23"/>
    </location>
</feature>
<evidence type="ECO:0000256" key="5">
    <source>
        <dbReference type="SAM" id="MobiDB-lite"/>
    </source>
</evidence>
<evidence type="ECO:0000256" key="7">
    <source>
        <dbReference type="SAM" id="SignalP"/>
    </source>
</evidence>
<keyword evidence="4" id="KW-0325">Glycoprotein</keyword>
<evidence type="ECO:0000256" key="4">
    <source>
        <dbReference type="ARBA" id="ARBA00023180"/>
    </source>
</evidence>
<dbReference type="PANTHER" id="PTHR12080">
    <property type="entry name" value="SIGNALING LYMPHOCYTIC ACTIVATION MOLECULE"/>
    <property type="match status" value="1"/>
</dbReference>
<dbReference type="InterPro" id="IPR013783">
    <property type="entry name" value="Ig-like_fold"/>
</dbReference>
<dbReference type="AlphaFoldDB" id="A0A6P6JLB4"/>
<dbReference type="SUPFAM" id="SSF48726">
    <property type="entry name" value="Immunoglobulin"/>
    <property type="match status" value="1"/>
</dbReference>
<keyword evidence="6" id="KW-1133">Transmembrane helix</keyword>
<dbReference type="RefSeq" id="XP_026060544.1">
    <property type="nucleotide sequence ID" value="XM_026204759.1"/>
</dbReference>
<evidence type="ECO:0000256" key="6">
    <source>
        <dbReference type="SAM" id="Phobius"/>
    </source>
</evidence>
<evidence type="ECO:0000259" key="8">
    <source>
        <dbReference type="Pfam" id="PF07686"/>
    </source>
</evidence>
<dbReference type="KEGG" id="caua:113044621"/>
<keyword evidence="2 7" id="KW-0732">Signal</keyword>
<feature type="compositionally biased region" description="Basic and acidic residues" evidence="5">
    <location>
        <begin position="292"/>
        <end position="307"/>
    </location>
</feature>
<dbReference type="PANTHER" id="PTHR12080:SF48">
    <property type="entry name" value="IMMUNOGLOBULIN SUBTYPE DOMAIN-CONTAINING PROTEIN"/>
    <property type="match status" value="1"/>
</dbReference>
<keyword evidence="6" id="KW-0812">Transmembrane</keyword>
<dbReference type="GO" id="GO:0016020">
    <property type="term" value="C:membrane"/>
    <property type="evidence" value="ECO:0007669"/>
    <property type="project" value="UniProtKB-SubCell"/>
</dbReference>
<dbReference type="GeneID" id="113044621"/>
<reference evidence="10" key="1">
    <citation type="submission" date="2025-08" db="UniProtKB">
        <authorList>
            <consortium name="RefSeq"/>
        </authorList>
    </citation>
    <scope>IDENTIFICATION</scope>
    <source>
        <strain evidence="10">Wakin</strain>
        <tissue evidence="10">Muscle</tissue>
    </source>
</reference>
<dbReference type="InterPro" id="IPR013106">
    <property type="entry name" value="Ig_V-set"/>
</dbReference>
<comment type="subcellular location">
    <subcellularLocation>
        <location evidence="1">Membrane</location>
    </subcellularLocation>
</comment>
<feature type="domain" description="Immunoglobulin V-set" evidence="8">
    <location>
        <begin position="33"/>
        <end position="114"/>
    </location>
</feature>
<feature type="transmembrane region" description="Helical" evidence="6">
    <location>
        <begin position="208"/>
        <end position="231"/>
    </location>
</feature>
<accession>A0A6P6JLB4</accession>
<organism evidence="9 10">
    <name type="scientific">Carassius auratus</name>
    <name type="common">Goldfish</name>
    <dbReference type="NCBI Taxonomy" id="7957"/>
    <lineage>
        <taxon>Eukaryota</taxon>
        <taxon>Metazoa</taxon>
        <taxon>Chordata</taxon>
        <taxon>Craniata</taxon>
        <taxon>Vertebrata</taxon>
        <taxon>Euteleostomi</taxon>
        <taxon>Actinopterygii</taxon>
        <taxon>Neopterygii</taxon>
        <taxon>Teleostei</taxon>
        <taxon>Ostariophysi</taxon>
        <taxon>Cypriniformes</taxon>
        <taxon>Cyprinidae</taxon>
        <taxon>Cyprininae</taxon>
        <taxon>Carassius</taxon>
    </lineage>
</organism>
<dbReference type="InterPro" id="IPR036179">
    <property type="entry name" value="Ig-like_dom_sf"/>
</dbReference>
<dbReference type="Pfam" id="PF07686">
    <property type="entry name" value="V-set"/>
    <property type="match status" value="1"/>
</dbReference>
<feature type="region of interest" description="Disordered" evidence="5">
    <location>
        <begin position="274"/>
        <end position="319"/>
    </location>
</feature>
<name>A0A6P6JLB4_CARAU</name>
<dbReference type="Proteomes" id="UP000515129">
    <property type="component" value="Chromosome 26"/>
</dbReference>
<feature type="chain" id="PRO_5028110203" evidence="7">
    <location>
        <begin position="24"/>
        <end position="319"/>
    </location>
</feature>
<dbReference type="OrthoDB" id="8741746at2759"/>
<evidence type="ECO:0000256" key="1">
    <source>
        <dbReference type="ARBA" id="ARBA00004370"/>
    </source>
</evidence>
<evidence type="ECO:0000313" key="10">
    <source>
        <dbReference type="RefSeq" id="XP_026060544.1"/>
    </source>
</evidence>